<dbReference type="Proteomes" id="UP000196005">
    <property type="component" value="Chromosome"/>
</dbReference>
<accession>A0A1Y0HNG5</accession>
<dbReference type="EMBL" id="CP021416">
    <property type="protein sequence ID" value="ARU48904.1"/>
    <property type="molecule type" value="Genomic_DNA"/>
</dbReference>
<organism evidence="1 2">
    <name type="scientific">Sulfurospirillum diekertiae</name>
    <dbReference type="NCBI Taxonomy" id="1854492"/>
    <lineage>
        <taxon>Bacteria</taxon>
        <taxon>Pseudomonadati</taxon>
        <taxon>Campylobacterota</taxon>
        <taxon>Epsilonproteobacteria</taxon>
        <taxon>Campylobacterales</taxon>
        <taxon>Sulfurospirillaceae</taxon>
        <taxon>Sulfurospirillum</taxon>
    </lineage>
</organism>
<protein>
    <submittedName>
        <fullName evidence="1">Uncharacterized protein</fullName>
    </submittedName>
</protein>
<proteinExistence type="predicted"/>
<reference evidence="2" key="1">
    <citation type="submission" date="2017-05" db="EMBL/GenBank/DDBJ databases">
        <title>Dechlorination kinetics govern the competition between two new strains of the genus Sulfurospirillum.</title>
        <authorList>
            <person name="Buttet G.F."/>
            <person name="Murray A.M."/>
            <person name="Goris T."/>
            <person name="Burion M."/>
            <person name="Lin B."/>
            <person name="Rolle M."/>
            <person name="Maillard J."/>
        </authorList>
    </citation>
    <scope>NUCLEOTIDE SEQUENCE [LARGE SCALE GENOMIC DNA]</scope>
    <source>
        <strain evidence="2">SL2-1</strain>
    </source>
</reference>
<gene>
    <name evidence="1" type="ORF">Sdiek1_1744</name>
</gene>
<evidence type="ECO:0000313" key="1">
    <source>
        <dbReference type="EMBL" id="ARU48904.1"/>
    </source>
</evidence>
<name>A0A1Y0HNG5_9BACT</name>
<dbReference type="KEGG" id="suls:Sdiek1_1744"/>
<dbReference type="SUPFAM" id="SSF53474">
    <property type="entry name" value="alpha/beta-Hydrolases"/>
    <property type="match status" value="1"/>
</dbReference>
<keyword evidence="2" id="KW-1185">Reference proteome</keyword>
<sequence length="257" mass="28476">MKKIILALVVVVLLIGIGINISFQSHSNVQIEMSNDISQLAPGKTLRLEVPQVLANDSKQRVFEIRIPEHYKPDDSIPLLVWFSPGNGSNSISSIPPIVDKTKFLLVAIPYPDNQLPRVAIEANTIDNFWDYEKPMLDYVKYMIPNIDPNIKIAAGFSSGAHLVGSGLDRNWIGFTDFFTVYILHEGGGSPSNTYQGAKSTHKILVTYGLQNNSYGQVVVVNMKKSGIVPDVIKLTNTGHTMSQESIDAIRRWVNVL</sequence>
<dbReference type="AlphaFoldDB" id="A0A1Y0HNG5"/>
<dbReference type="Gene3D" id="3.40.50.1820">
    <property type="entry name" value="alpha/beta hydrolase"/>
    <property type="match status" value="1"/>
</dbReference>
<evidence type="ECO:0000313" key="2">
    <source>
        <dbReference type="Proteomes" id="UP000196005"/>
    </source>
</evidence>
<dbReference type="InterPro" id="IPR029058">
    <property type="entry name" value="AB_hydrolase_fold"/>
</dbReference>